<proteinExistence type="predicted"/>
<dbReference type="Proteomes" id="UP001189429">
    <property type="component" value="Unassembled WGS sequence"/>
</dbReference>
<evidence type="ECO:0000313" key="3">
    <source>
        <dbReference type="Proteomes" id="UP001189429"/>
    </source>
</evidence>
<organism evidence="2 3">
    <name type="scientific">Prorocentrum cordatum</name>
    <dbReference type="NCBI Taxonomy" id="2364126"/>
    <lineage>
        <taxon>Eukaryota</taxon>
        <taxon>Sar</taxon>
        <taxon>Alveolata</taxon>
        <taxon>Dinophyceae</taxon>
        <taxon>Prorocentrales</taxon>
        <taxon>Prorocentraceae</taxon>
        <taxon>Prorocentrum</taxon>
    </lineage>
</organism>
<accession>A0ABN9RFK6</accession>
<feature type="non-terminal residue" evidence="2">
    <location>
        <position position="1"/>
    </location>
</feature>
<dbReference type="EMBL" id="CAUYUJ010006301">
    <property type="protein sequence ID" value="CAK0816886.1"/>
    <property type="molecule type" value="Genomic_DNA"/>
</dbReference>
<name>A0ABN9RFK6_9DINO</name>
<protein>
    <submittedName>
        <fullName evidence="2">Uncharacterized protein</fullName>
    </submittedName>
</protein>
<sequence length="980" mass="106623">VYHSKQVGAWERNRGGEGVQWRRAHGRVQVIKTSGFSLKAIANNAVAGEDNPYTREYAKYTAKKCATHACFANYKEEEIRVGAWGATHALHGFACVHDGVESDIDDLTEDGNVHIDTVCSRDKHGLLRNAIEVGVKFAVVKWVVHAALPSAAHVAGGALNTVQQTSEGETWYHNLLSIVDAASPMGPQPDFKEVTKKVLKSQPPRAVDVPDMVEYVKKWGGMPSGGLIKELTPLLDHFAPSDRAVSGSMFKAVADLKFPIDAMPARVINAVLFRHAASDENVHDGFARNVTSKDLATLSKPEKRATVMKANGALMRAKAMLAESSMDPAAVEATKGDLMIEVVGFHLERNKDKGKGKGVGKDKGKQPTSLQAILEKFVMKLGEGAAAMQLPADVAEYPSASGGANFVQRTEGGETSGLGKTTALNKDIAEGVHLQLRKPRAVVSAAMQDMWKIVDVSDGGVVSFKMVKPDGTIDDTTISKTLSDIEETYKTCKAKEFVGGYPGNDAANDKDMANHEFKGMVFGALNALLRKYGVQSALPMQRPCRAALASKAFGVGSYVAVPASRSIAPQSETIKTCPPKAIEAAIPVDGAPKMFIMPTPPTDEFTCQFWCMRVESGKSLCNCELKEFSARWGGGRPVVGDRSVSPNIDIVILCATNFKKVAAYDELVLHMDAAETKTKDTISGPVLESKRVFAEMAFRIEPAVRVTSDDGASVYLCAREVEGERFFNLSKGRVADQLFLHGLRSKECDRPVSRTTIVQDIRQLKDSLVYKECKAKNKRWNRQSSVLLITAEDSFKEITLPAVGEEPSRNMKVVLNKPGAPDLLAELDTDTLAYLGRVMLAQFNAHDGVTPKKDRDPLFEHMCLASMGVTTKNGRDCVRAFKKLGENGKAAKYIRLDEHDHSLEKAAQRAQSWQLGEVAPQGHADQPDEGVGQESDQDADQPQEPDQDADQPPEPVETPVKAERGIKRYFTPRAPSLIAK</sequence>
<evidence type="ECO:0000313" key="2">
    <source>
        <dbReference type="EMBL" id="CAK0816886.1"/>
    </source>
</evidence>
<reference evidence="2" key="1">
    <citation type="submission" date="2023-10" db="EMBL/GenBank/DDBJ databases">
        <authorList>
            <person name="Chen Y."/>
            <person name="Shah S."/>
            <person name="Dougan E. K."/>
            <person name="Thang M."/>
            <person name="Chan C."/>
        </authorList>
    </citation>
    <scope>NUCLEOTIDE SEQUENCE [LARGE SCALE GENOMIC DNA]</scope>
</reference>
<keyword evidence="3" id="KW-1185">Reference proteome</keyword>
<feature type="region of interest" description="Disordered" evidence="1">
    <location>
        <begin position="918"/>
        <end position="980"/>
    </location>
</feature>
<gene>
    <name evidence="2" type="ORF">PCOR1329_LOCUS19654</name>
</gene>
<feature type="compositionally biased region" description="Acidic residues" evidence="1">
    <location>
        <begin position="935"/>
        <end position="951"/>
    </location>
</feature>
<evidence type="ECO:0000256" key="1">
    <source>
        <dbReference type="SAM" id="MobiDB-lite"/>
    </source>
</evidence>
<comment type="caution">
    <text evidence="2">The sequence shown here is derived from an EMBL/GenBank/DDBJ whole genome shotgun (WGS) entry which is preliminary data.</text>
</comment>